<dbReference type="KEGG" id="tet:TTHERM_00146270"/>
<proteinExistence type="predicted"/>
<protein>
    <submittedName>
        <fullName evidence="1">Uncharacterized protein</fullName>
    </submittedName>
</protein>
<accession>I7MI97</accession>
<evidence type="ECO:0000313" key="1">
    <source>
        <dbReference type="EMBL" id="EAR91021.1"/>
    </source>
</evidence>
<evidence type="ECO:0000313" key="2">
    <source>
        <dbReference type="Proteomes" id="UP000009168"/>
    </source>
</evidence>
<gene>
    <name evidence="1" type="ORF">TTHERM_00146270</name>
</gene>
<dbReference type="HOGENOM" id="CLU_1405111_0_0_1"/>
<dbReference type="Proteomes" id="UP000009168">
    <property type="component" value="Unassembled WGS sequence"/>
</dbReference>
<dbReference type="GeneID" id="7840149"/>
<sequence length="194" mass="22229">MNKISIVEQLLSHQDYTLDNNSTNCTQASFEDDNNSPLIPFQRVHFQQKYELPKCIDQIEAKINDWLDQNGIFMANPAEKEEKFYENKRNNIWANFRSSNSCNNLGSMTQIGSQPLDNESCLSSPSRSPELRLLPKLNSICDLNSEQELSLNSRKNSDSLFERRKGRMKTMLVQGSPVIKPSIYSQSKTQSQES</sequence>
<keyword evidence="2" id="KW-1185">Reference proteome</keyword>
<dbReference type="EMBL" id="GG662793">
    <property type="protein sequence ID" value="EAR91021.1"/>
    <property type="molecule type" value="Genomic_DNA"/>
</dbReference>
<reference evidence="2" key="1">
    <citation type="journal article" date="2006" name="PLoS Biol.">
        <title>Macronuclear genome sequence of the ciliate Tetrahymena thermophila, a model eukaryote.</title>
        <authorList>
            <person name="Eisen J.A."/>
            <person name="Coyne R.S."/>
            <person name="Wu M."/>
            <person name="Wu D."/>
            <person name="Thiagarajan M."/>
            <person name="Wortman J.R."/>
            <person name="Badger J.H."/>
            <person name="Ren Q."/>
            <person name="Amedeo P."/>
            <person name="Jones K.M."/>
            <person name="Tallon L.J."/>
            <person name="Delcher A.L."/>
            <person name="Salzberg S.L."/>
            <person name="Silva J.C."/>
            <person name="Haas B.J."/>
            <person name="Majoros W.H."/>
            <person name="Farzad M."/>
            <person name="Carlton J.M."/>
            <person name="Smith R.K. Jr."/>
            <person name="Garg J."/>
            <person name="Pearlman R.E."/>
            <person name="Karrer K.M."/>
            <person name="Sun L."/>
            <person name="Manning G."/>
            <person name="Elde N.C."/>
            <person name="Turkewitz A.P."/>
            <person name="Asai D.J."/>
            <person name="Wilkes D.E."/>
            <person name="Wang Y."/>
            <person name="Cai H."/>
            <person name="Collins K."/>
            <person name="Stewart B.A."/>
            <person name="Lee S.R."/>
            <person name="Wilamowska K."/>
            <person name="Weinberg Z."/>
            <person name="Ruzzo W.L."/>
            <person name="Wloga D."/>
            <person name="Gaertig J."/>
            <person name="Frankel J."/>
            <person name="Tsao C.-C."/>
            <person name="Gorovsky M.A."/>
            <person name="Keeling P.J."/>
            <person name="Waller R.F."/>
            <person name="Patron N.J."/>
            <person name="Cherry J.M."/>
            <person name="Stover N.A."/>
            <person name="Krieger C.J."/>
            <person name="del Toro C."/>
            <person name="Ryder H.F."/>
            <person name="Williamson S.C."/>
            <person name="Barbeau R.A."/>
            <person name="Hamilton E.P."/>
            <person name="Orias E."/>
        </authorList>
    </citation>
    <scope>NUCLEOTIDE SEQUENCE [LARGE SCALE GENOMIC DNA]</scope>
    <source>
        <strain evidence="2">SB210</strain>
    </source>
</reference>
<dbReference type="RefSeq" id="XP_001011266.1">
    <property type="nucleotide sequence ID" value="XM_001011266.1"/>
</dbReference>
<dbReference type="AlphaFoldDB" id="I7MI97"/>
<organism evidence="1 2">
    <name type="scientific">Tetrahymena thermophila (strain SB210)</name>
    <dbReference type="NCBI Taxonomy" id="312017"/>
    <lineage>
        <taxon>Eukaryota</taxon>
        <taxon>Sar</taxon>
        <taxon>Alveolata</taxon>
        <taxon>Ciliophora</taxon>
        <taxon>Intramacronucleata</taxon>
        <taxon>Oligohymenophorea</taxon>
        <taxon>Hymenostomatida</taxon>
        <taxon>Tetrahymenina</taxon>
        <taxon>Tetrahymenidae</taxon>
        <taxon>Tetrahymena</taxon>
    </lineage>
</organism>
<name>I7MI97_TETTS</name>
<dbReference type="InParanoid" id="I7MI97"/>